<dbReference type="AlphaFoldDB" id="A0AAN6ME14"/>
<evidence type="ECO:0000313" key="2">
    <source>
        <dbReference type="EMBL" id="KAK3899110.1"/>
    </source>
</evidence>
<evidence type="ECO:0000313" key="3">
    <source>
        <dbReference type="Proteomes" id="UP001303889"/>
    </source>
</evidence>
<reference evidence="2" key="1">
    <citation type="journal article" date="2023" name="Mol. Phylogenet. Evol.">
        <title>Genome-scale phylogeny and comparative genomics of the fungal order Sordariales.</title>
        <authorList>
            <person name="Hensen N."/>
            <person name="Bonometti L."/>
            <person name="Westerberg I."/>
            <person name="Brannstrom I.O."/>
            <person name="Guillou S."/>
            <person name="Cros-Aarteil S."/>
            <person name="Calhoun S."/>
            <person name="Haridas S."/>
            <person name="Kuo A."/>
            <person name="Mondo S."/>
            <person name="Pangilinan J."/>
            <person name="Riley R."/>
            <person name="LaButti K."/>
            <person name="Andreopoulos B."/>
            <person name="Lipzen A."/>
            <person name="Chen C."/>
            <person name="Yan M."/>
            <person name="Daum C."/>
            <person name="Ng V."/>
            <person name="Clum A."/>
            <person name="Steindorff A."/>
            <person name="Ohm R.A."/>
            <person name="Martin F."/>
            <person name="Silar P."/>
            <person name="Natvig D.O."/>
            <person name="Lalanne C."/>
            <person name="Gautier V."/>
            <person name="Ament-Velasquez S.L."/>
            <person name="Kruys A."/>
            <person name="Hutchinson M.I."/>
            <person name="Powell A.J."/>
            <person name="Barry K."/>
            <person name="Miller A.N."/>
            <person name="Grigoriev I.V."/>
            <person name="Debuchy R."/>
            <person name="Gladieux P."/>
            <person name="Hiltunen Thoren M."/>
            <person name="Johannesson H."/>
        </authorList>
    </citation>
    <scope>NUCLEOTIDE SEQUENCE</scope>
    <source>
        <strain evidence="2">CBS 103.79</strain>
    </source>
</reference>
<name>A0AAN6ME14_9PEZI</name>
<feature type="region of interest" description="Disordered" evidence="1">
    <location>
        <begin position="1"/>
        <end position="20"/>
    </location>
</feature>
<proteinExistence type="predicted"/>
<gene>
    <name evidence="2" type="ORF">C8A05DRAFT_18412</name>
</gene>
<feature type="region of interest" description="Disordered" evidence="1">
    <location>
        <begin position="46"/>
        <end position="68"/>
    </location>
</feature>
<reference evidence="2" key="2">
    <citation type="submission" date="2023-05" db="EMBL/GenBank/DDBJ databases">
        <authorList>
            <consortium name="Lawrence Berkeley National Laboratory"/>
            <person name="Steindorff A."/>
            <person name="Hensen N."/>
            <person name="Bonometti L."/>
            <person name="Westerberg I."/>
            <person name="Brannstrom I.O."/>
            <person name="Guillou S."/>
            <person name="Cros-Aarteil S."/>
            <person name="Calhoun S."/>
            <person name="Haridas S."/>
            <person name="Kuo A."/>
            <person name="Mondo S."/>
            <person name="Pangilinan J."/>
            <person name="Riley R."/>
            <person name="Labutti K."/>
            <person name="Andreopoulos B."/>
            <person name="Lipzen A."/>
            <person name="Chen C."/>
            <person name="Yanf M."/>
            <person name="Daum C."/>
            <person name="Ng V."/>
            <person name="Clum A."/>
            <person name="Ohm R."/>
            <person name="Martin F."/>
            <person name="Silar P."/>
            <person name="Natvig D."/>
            <person name="Lalanne C."/>
            <person name="Gautier V."/>
            <person name="Ament-Velasquez S.L."/>
            <person name="Kruys A."/>
            <person name="Hutchinson M.I."/>
            <person name="Powell A.J."/>
            <person name="Barry K."/>
            <person name="Miller A.N."/>
            <person name="Grigoriev I.V."/>
            <person name="Debuchy R."/>
            <person name="Gladieux P."/>
            <person name="Thoren M.H."/>
            <person name="Johannesson H."/>
        </authorList>
    </citation>
    <scope>NUCLEOTIDE SEQUENCE</scope>
    <source>
        <strain evidence="2">CBS 103.79</strain>
    </source>
</reference>
<accession>A0AAN6ME14</accession>
<feature type="compositionally biased region" description="Polar residues" evidence="1">
    <location>
        <begin position="46"/>
        <end position="55"/>
    </location>
</feature>
<sequence length="878" mass="96512">MARDIHLPPPAVAGNAKAKKPAFSAQFVTRKAKSVFQGIFDLTFKSDSPSTSDEPASSVAGDHEPETPAYPVTEADVLEHVNMHQKFRLPTVEDIELTDLPSFDDFTQYGKITEDTQRGLWAKEVSRLVNVINSKDALSFQGSDDLDVDSIKAHEIFTNLADRFLQSLSIISFDGECLTAEHEPVICQVGSLERSHVTLNYLCNKEEEDDVNKDDESATRLEDLFAFIDYCTAVLARIMYAQSSSKEAAHRLLSHLAKLAAKAKVVSVNPEECARISIDTGISDDELAALKRHNDPRGMMTGLNQGPPAPPELDTAGWAAGVAPTPGRGGDSAFGRGGAFDDRWGVISKKGAVRHLYFAQVSVFRFGLIEILMHLTVRVRGDSRLMRVAYSNYEISAIVYTTGFGSFQTLVFQDRDTNLDGFSEQSMVDGAGHAFGQLNGTVRQIKEASTGTGTAILAGHPDSIGTQMTWAYSVYDAAEPDHQPSSLDLYVQERVQLRSMSSVISVMVPLLFASPKLVGHVRIALETVLERDLLLAPHKALGAKPKGEASARYTASFCLDTLEHRTAQSKCGEKDSKSLSNSLIRRNGLLSGKVITEIGRVDTLAGDWSAQEEQRRATERRKAVLSQIKKNQAELEAASNVMKTWVLEEKGVMVQCKFYVSSVMAACAVLIAGGIAVGITVGERITGVDPFNITTYCWVLAGFLVIVAKSVRVHEWPWNDFLHGRVLCKSVSELSSITGMHSQLIIAYLLECEDTSFLETRGPFHITFHRKADDGFSIDVPLSMWTLLLSGLIMIEVESTLGRSLVCLDLRKGTAHSEVNAWYRARQDDRNNVLCCPRLKDQSTHSNTSDPRVRLAYAKGMSWSRMIGVYGNNKAVYV</sequence>
<evidence type="ECO:0000256" key="1">
    <source>
        <dbReference type="SAM" id="MobiDB-lite"/>
    </source>
</evidence>
<protein>
    <submittedName>
        <fullName evidence="2">Uncharacterized protein</fullName>
    </submittedName>
</protein>
<dbReference type="EMBL" id="MU855832">
    <property type="protein sequence ID" value="KAK3899110.1"/>
    <property type="molecule type" value="Genomic_DNA"/>
</dbReference>
<dbReference type="Proteomes" id="UP001303889">
    <property type="component" value="Unassembled WGS sequence"/>
</dbReference>
<organism evidence="2 3">
    <name type="scientific">Staphylotrichum tortipilum</name>
    <dbReference type="NCBI Taxonomy" id="2831512"/>
    <lineage>
        <taxon>Eukaryota</taxon>
        <taxon>Fungi</taxon>
        <taxon>Dikarya</taxon>
        <taxon>Ascomycota</taxon>
        <taxon>Pezizomycotina</taxon>
        <taxon>Sordariomycetes</taxon>
        <taxon>Sordariomycetidae</taxon>
        <taxon>Sordariales</taxon>
        <taxon>Chaetomiaceae</taxon>
        <taxon>Staphylotrichum</taxon>
    </lineage>
</organism>
<keyword evidence="3" id="KW-1185">Reference proteome</keyword>
<comment type="caution">
    <text evidence="2">The sequence shown here is derived from an EMBL/GenBank/DDBJ whole genome shotgun (WGS) entry which is preliminary data.</text>
</comment>